<dbReference type="CDD" id="cd07067">
    <property type="entry name" value="HP_PGM_like"/>
    <property type="match status" value="1"/>
</dbReference>
<sequence length="176" mass="18282">MPSATDHPRRLVLLRHAKAEPGGREADALRSLALAGRRQCLRVGGALIERDLVPDLVLCSAAVRTRQTWDLVRGALGGAEPVVEISDLLYEAGVAEMVGQVRGIGDGVRTVLVVGHEPTVSAVAATLAGAHSDKSAVAHVRAGMSTGTFCVLDVAGPWSELERGAARLRAVVAPTG</sequence>
<dbReference type="EMBL" id="SDWW01000031">
    <property type="protein sequence ID" value="RYV50540.1"/>
    <property type="molecule type" value="Genomic_DNA"/>
</dbReference>
<accession>A0A4Q5MY20</accession>
<name>A0A4Q5MY20_9MICO</name>
<dbReference type="SMART" id="SM00855">
    <property type="entry name" value="PGAM"/>
    <property type="match status" value="1"/>
</dbReference>
<dbReference type="Proteomes" id="UP000293764">
    <property type="component" value="Unassembled WGS sequence"/>
</dbReference>
<keyword evidence="2" id="KW-1185">Reference proteome</keyword>
<dbReference type="PANTHER" id="PTHR47623:SF1">
    <property type="entry name" value="OS09G0287300 PROTEIN"/>
    <property type="match status" value="1"/>
</dbReference>
<dbReference type="Gene3D" id="3.40.50.1240">
    <property type="entry name" value="Phosphoglycerate mutase-like"/>
    <property type="match status" value="1"/>
</dbReference>
<dbReference type="SUPFAM" id="SSF53254">
    <property type="entry name" value="Phosphoglycerate mutase-like"/>
    <property type="match status" value="1"/>
</dbReference>
<evidence type="ECO:0000313" key="2">
    <source>
        <dbReference type="Proteomes" id="UP000293764"/>
    </source>
</evidence>
<protein>
    <submittedName>
        <fullName evidence="1">Histidine phosphatase family protein</fullName>
    </submittedName>
</protein>
<gene>
    <name evidence="1" type="ORF">EUA98_12940</name>
</gene>
<dbReference type="OrthoDB" id="9810154at2"/>
<organism evidence="1 2">
    <name type="scientific">Pengzhenrongella frigida</name>
    <dbReference type="NCBI Taxonomy" id="1259133"/>
    <lineage>
        <taxon>Bacteria</taxon>
        <taxon>Bacillati</taxon>
        <taxon>Actinomycetota</taxon>
        <taxon>Actinomycetes</taxon>
        <taxon>Micrococcales</taxon>
        <taxon>Pengzhenrongella</taxon>
    </lineage>
</organism>
<reference evidence="1 2" key="1">
    <citation type="submission" date="2019-01" db="EMBL/GenBank/DDBJ databases">
        <title>Novel species of Cellulomonas.</title>
        <authorList>
            <person name="Liu Q."/>
            <person name="Xin Y.-H."/>
        </authorList>
    </citation>
    <scope>NUCLEOTIDE SEQUENCE [LARGE SCALE GENOMIC DNA]</scope>
    <source>
        <strain evidence="1 2">HLT2-17</strain>
    </source>
</reference>
<comment type="caution">
    <text evidence="1">The sequence shown here is derived from an EMBL/GenBank/DDBJ whole genome shotgun (WGS) entry which is preliminary data.</text>
</comment>
<dbReference type="InterPro" id="IPR013078">
    <property type="entry name" value="His_Pase_superF_clade-1"/>
</dbReference>
<dbReference type="AlphaFoldDB" id="A0A4Q5MY20"/>
<dbReference type="PANTHER" id="PTHR47623">
    <property type="entry name" value="OS09G0287300 PROTEIN"/>
    <property type="match status" value="1"/>
</dbReference>
<dbReference type="InterPro" id="IPR029033">
    <property type="entry name" value="His_PPase_superfam"/>
</dbReference>
<dbReference type="RefSeq" id="WP_130103105.1">
    <property type="nucleotide sequence ID" value="NZ_SDWW01000031.1"/>
</dbReference>
<evidence type="ECO:0000313" key="1">
    <source>
        <dbReference type="EMBL" id="RYV50540.1"/>
    </source>
</evidence>
<proteinExistence type="predicted"/>